<feature type="modified residue" description="4-aspartylphosphate" evidence="6">
    <location>
        <position position="58"/>
    </location>
</feature>
<dbReference type="FunFam" id="1.10.10.10:FF:000153">
    <property type="entry name" value="LuxR family transcriptional regulator"/>
    <property type="match status" value="1"/>
</dbReference>
<dbReference type="Gene3D" id="3.40.50.2300">
    <property type="match status" value="1"/>
</dbReference>
<dbReference type="GO" id="GO:0032993">
    <property type="term" value="C:protein-DNA complex"/>
    <property type="evidence" value="ECO:0007669"/>
    <property type="project" value="TreeGrafter"/>
</dbReference>
<keyword evidence="1 6" id="KW-0597">Phosphoprotein</keyword>
<proteinExistence type="predicted"/>
<keyword evidence="10" id="KW-1185">Reference proteome</keyword>
<dbReference type="GO" id="GO:0006355">
    <property type="term" value="P:regulation of DNA-templated transcription"/>
    <property type="evidence" value="ECO:0007669"/>
    <property type="project" value="InterPro"/>
</dbReference>
<dbReference type="GO" id="GO:0000156">
    <property type="term" value="F:phosphorelay response regulator activity"/>
    <property type="evidence" value="ECO:0007669"/>
    <property type="project" value="TreeGrafter"/>
</dbReference>
<keyword evidence="2" id="KW-0902">Two-component regulatory system</keyword>
<dbReference type="Gene3D" id="1.10.10.10">
    <property type="entry name" value="Winged helix-like DNA-binding domain superfamily/Winged helix DNA-binding domain"/>
    <property type="match status" value="1"/>
</dbReference>
<evidence type="ECO:0000259" key="7">
    <source>
        <dbReference type="PROSITE" id="PS50043"/>
    </source>
</evidence>
<feature type="domain" description="Response regulatory" evidence="8">
    <location>
        <begin position="9"/>
        <end position="125"/>
    </location>
</feature>
<dbReference type="PROSITE" id="PS50110">
    <property type="entry name" value="RESPONSE_REGULATORY"/>
    <property type="match status" value="1"/>
</dbReference>
<dbReference type="PRINTS" id="PR00038">
    <property type="entry name" value="HTHLUXR"/>
</dbReference>
<dbReference type="SMART" id="SM00448">
    <property type="entry name" value="REC"/>
    <property type="match status" value="1"/>
</dbReference>
<dbReference type="InterPro" id="IPR011006">
    <property type="entry name" value="CheY-like_superfamily"/>
</dbReference>
<dbReference type="CDD" id="cd06170">
    <property type="entry name" value="LuxR_C_like"/>
    <property type="match status" value="1"/>
</dbReference>
<dbReference type="InterPro" id="IPR001789">
    <property type="entry name" value="Sig_transdc_resp-reg_receiver"/>
</dbReference>
<dbReference type="EMBL" id="JAOANI010000017">
    <property type="protein sequence ID" value="MCT7359420.1"/>
    <property type="molecule type" value="Genomic_DNA"/>
</dbReference>
<dbReference type="PROSITE" id="PS50043">
    <property type="entry name" value="HTH_LUXR_2"/>
    <property type="match status" value="1"/>
</dbReference>
<keyword evidence="3" id="KW-0805">Transcription regulation</keyword>
<gene>
    <name evidence="9" type="ORF">NYR02_10335</name>
</gene>
<dbReference type="Pfam" id="PF00072">
    <property type="entry name" value="Response_reg"/>
    <property type="match status" value="1"/>
</dbReference>
<evidence type="ECO:0000313" key="10">
    <source>
        <dbReference type="Proteomes" id="UP001147830"/>
    </source>
</evidence>
<dbReference type="SMART" id="SM00421">
    <property type="entry name" value="HTH_LUXR"/>
    <property type="match status" value="1"/>
</dbReference>
<dbReference type="GO" id="GO:0005829">
    <property type="term" value="C:cytosol"/>
    <property type="evidence" value="ECO:0007669"/>
    <property type="project" value="TreeGrafter"/>
</dbReference>
<dbReference type="CDD" id="cd19920">
    <property type="entry name" value="REC_PA4781-like"/>
    <property type="match status" value="1"/>
</dbReference>
<dbReference type="PANTHER" id="PTHR48111">
    <property type="entry name" value="REGULATOR OF RPOS"/>
    <property type="match status" value="1"/>
</dbReference>
<keyword evidence="5" id="KW-0804">Transcription</keyword>
<sequence length="303" mass="33333">MIRAESKGLVLIADDTAESLTMLNEALSGAGYTVLVAMDGMQALNIAERMAPDLILLDAIMPNMDGFEACKALKDNVDLQDIPVIFMTGLSDSEHVVRGLECGGVDYLTKPVRLNELLARAQVHINNARKTQSARGALNELAQPAFSCSLHGEILWCTQRAQELLAALNYNGDAFAQALQQQAIGWLSRAPQKHSQFKLQLGEQALTLRLLGQPYPGEFLLRLMDEDDTLLCQDLRQQFGLTERESEVLLWLARGKSNQDIGQILTMSPRTVNKHLEQVFRKLGVENRTSAAAVSLGVLAVNH</sequence>
<keyword evidence="4" id="KW-0238">DNA-binding</keyword>
<feature type="domain" description="HTH luxR-type" evidence="7">
    <location>
        <begin position="234"/>
        <end position="299"/>
    </location>
</feature>
<dbReference type="AlphaFoldDB" id="A0A9X3ARP4"/>
<dbReference type="InterPro" id="IPR000792">
    <property type="entry name" value="Tscrpt_reg_LuxR_C"/>
</dbReference>
<name>A0A9X3ARP4_9GAMM</name>
<reference evidence="9" key="1">
    <citation type="journal article" date="2022" name="Front. Microbiol.">
        <title>Genome-based taxonomic rearrangement of Oceanobacter-related bacteria including the description of Thalassolituus hydrocarbonoclasticus sp. nov. and Thalassolituus pacificus sp. nov. and emended description of the genus Thalassolituus.</title>
        <authorList>
            <person name="Dong C."/>
            <person name="Wei L."/>
            <person name="Wang J."/>
            <person name="Lai Q."/>
            <person name="Huang Z."/>
            <person name="Shao Z."/>
        </authorList>
    </citation>
    <scope>NUCLEOTIDE SEQUENCE</scope>
    <source>
        <strain evidence="9">59MF3M-4</strain>
    </source>
</reference>
<dbReference type="PANTHER" id="PTHR48111:SF1">
    <property type="entry name" value="TWO-COMPONENT RESPONSE REGULATOR ORR33"/>
    <property type="match status" value="1"/>
</dbReference>
<evidence type="ECO:0000256" key="5">
    <source>
        <dbReference type="ARBA" id="ARBA00023163"/>
    </source>
</evidence>
<dbReference type="InterPro" id="IPR016032">
    <property type="entry name" value="Sig_transdc_resp-reg_C-effctor"/>
</dbReference>
<evidence type="ECO:0000256" key="4">
    <source>
        <dbReference type="ARBA" id="ARBA00023125"/>
    </source>
</evidence>
<evidence type="ECO:0000256" key="3">
    <source>
        <dbReference type="ARBA" id="ARBA00023015"/>
    </source>
</evidence>
<organism evidence="9 10">
    <name type="scientific">Thalassolituus pacificus</name>
    <dbReference type="NCBI Taxonomy" id="2975440"/>
    <lineage>
        <taxon>Bacteria</taxon>
        <taxon>Pseudomonadati</taxon>
        <taxon>Pseudomonadota</taxon>
        <taxon>Gammaproteobacteria</taxon>
        <taxon>Oceanospirillales</taxon>
        <taxon>Oceanospirillaceae</taxon>
        <taxon>Thalassolituus</taxon>
    </lineage>
</organism>
<dbReference type="InterPro" id="IPR036388">
    <property type="entry name" value="WH-like_DNA-bd_sf"/>
</dbReference>
<dbReference type="Proteomes" id="UP001147830">
    <property type="component" value="Unassembled WGS sequence"/>
</dbReference>
<evidence type="ECO:0000256" key="6">
    <source>
        <dbReference type="PROSITE-ProRule" id="PRU00169"/>
    </source>
</evidence>
<dbReference type="RefSeq" id="WP_260976293.1">
    <property type="nucleotide sequence ID" value="NZ_JAOANI010000017.1"/>
</dbReference>
<dbReference type="GO" id="GO:0000976">
    <property type="term" value="F:transcription cis-regulatory region binding"/>
    <property type="evidence" value="ECO:0007669"/>
    <property type="project" value="TreeGrafter"/>
</dbReference>
<dbReference type="SUPFAM" id="SSF52172">
    <property type="entry name" value="CheY-like"/>
    <property type="match status" value="1"/>
</dbReference>
<evidence type="ECO:0000313" key="9">
    <source>
        <dbReference type="EMBL" id="MCT7359420.1"/>
    </source>
</evidence>
<evidence type="ECO:0000256" key="2">
    <source>
        <dbReference type="ARBA" id="ARBA00023012"/>
    </source>
</evidence>
<protein>
    <submittedName>
        <fullName evidence="9">Response regulator transcription factor</fullName>
    </submittedName>
</protein>
<reference evidence="9" key="2">
    <citation type="submission" date="2022-08" db="EMBL/GenBank/DDBJ databases">
        <authorList>
            <person name="Dong C."/>
        </authorList>
    </citation>
    <scope>NUCLEOTIDE SEQUENCE</scope>
    <source>
        <strain evidence="9">59MF3M-4</strain>
    </source>
</reference>
<dbReference type="InterPro" id="IPR039420">
    <property type="entry name" value="WalR-like"/>
</dbReference>
<dbReference type="Pfam" id="PF00196">
    <property type="entry name" value="GerE"/>
    <property type="match status" value="1"/>
</dbReference>
<evidence type="ECO:0000256" key="1">
    <source>
        <dbReference type="ARBA" id="ARBA00022553"/>
    </source>
</evidence>
<accession>A0A9X3ARP4</accession>
<evidence type="ECO:0000259" key="8">
    <source>
        <dbReference type="PROSITE" id="PS50110"/>
    </source>
</evidence>
<comment type="caution">
    <text evidence="9">The sequence shown here is derived from an EMBL/GenBank/DDBJ whole genome shotgun (WGS) entry which is preliminary data.</text>
</comment>
<dbReference type="SUPFAM" id="SSF46894">
    <property type="entry name" value="C-terminal effector domain of the bipartite response regulators"/>
    <property type="match status" value="1"/>
</dbReference>